<sequence>MNAPVRTLILGSLLLAGVASAKTTVTFWHTYNTDSTENKILTSKIIPDFEKKNPDIDVVAQQIPYTEFRQKMLTSVAGETGPDLARIDIIWTPEFAQLGALEKVDDMPGFKGLKSQVFPGPLSTNVYDGGYYGVPLDTNTQVLIWNPEMLKAAGISKPPTTMAQFKTTLEKLQKKDGNKITQYGFAVPGPYNWFLLPWIWSNGGEITDPKVTKATGYLNSPKTVAAVQTLVDWYKAGLISPSIAGSGLGSWEGMGAGKYAGSQDGPWAFPSLQAQYPKLSVTHSPFPSGAGGSVSVVGGENIVLFKSSKNKAAAWKFLRYLLSKDAQITMATTGQIPVLKSLVNDPYIKGHPYYGVYLKQLSKAKARPPHPAYTKMEDLIQGQFQEIFSGKKTVQAALDEAAQKVDAVLK</sequence>
<protein>
    <submittedName>
        <fullName evidence="5">ABC transporter substrate-binding protein</fullName>
    </submittedName>
</protein>
<organism evidence="5 6">
    <name type="scientific">Deinococcus roseus</name>
    <dbReference type="NCBI Taxonomy" id="392414"/>
    <lineage>
        <taxon>Bacteria</taxon>
        <taxon>Thermotogati</taxon>
        <taxon>Deinococcota</taxon>
        <taxon>Deinococci</taxon>
        <taxon>Deinococcales</taxon>
        <taxon>Deinococcaceae</taxon>
        <taxon>Deinococcus</taxon>
    </lineage>
</organism>
<comment type="similarity">
    <text evidence="1">Belongs to the bacterial solute-binding protein 1 family.</text>
</comment>
<evidence type="ECO:0000256" key="4">
    <source>
        <dbReference type="SAM" id="SignalP"/>
    </source>
</evidence>
<dbReference type="Gene3D" id="3.40.190.10">
    <property type="entry name" value="Periplasmic binding protein-like II"/>
    <property type="match status" value="2"/>
</dbReference>
<keyword evidence="3 4" id="KW-0732">Signal</keyword>
<keyword evidence="6" id="KW-1185">Reference proteome</keyword>
<dbReference type="PANTHER" id="PTHR30061">
    <property type="entry name" value="MALTOSE-BINDING PERIPLASMIC PROTEIN"/>
    <property type="match status" value="1"/>
</dbReference>
<feature type="chain" id="PRO_5045433649" evidence="4">
    <location>
        <begin position="22"/>
        <end position="410"/>
    </location>
</feature>
<dbReference type="Proteomes" id="UP000632222">
    <property type="component" value="Unassembled WGS sequence"/>
</dbReference>
<evidence type="ECO:0000256" key="2">
    <source>
        <dbReference type="ARBA" id="ARBA00022448"/>
    </source>
</evidence>
<gene>
    <name evidence="5" type="ORF">GCM10008938_36750</name>
</gene>
<dbReference type="RefSeq" id="WP_189005143.1">
    <property type="nucleotide sequence ID" value="NZ_BMOD01000017.1"/>
</dbReference>
<evidence type="ECO:0000313" key="6">
    <source>
        <dbReference type="Proteomes" id="UP000632222"/>
    </source>
</evidence>
<evidence type="ECO:0000313" key="5">
    <source>
        <dbReference type="EMBL" id="GGJ47371.1"/>
    </source>
</evidence>
<dbReference type="SUPFAM" id="SSF53850">
    <property type="entry name" value="Periplasmic binding protein-like II"/>
    <property type="match status" value="1"/>
</dbReference>
<keyword evidence="2" id="KW-0813">Transport</keyword>
<dbReference type="PANTHER" id="PTHR30061:SF50">
    <property type="entry name" value="MALTOSE_MALTODEXTRIN-BINDING PERIPLASMIC PROTEIN"/>
    <property type="match status" value="1"/>
</dbReference>
<dbReference type="Pfam" id="PF01547">
    <property type="entry name" value="SBP_bac_1"/>
    <property type="match status" value="1"/>
</dbReference>
<reference evidence="6" key="1">
    <citation type="journal article" date="2019" name="Int. J. Syst. Evol. Microbiol.">
        <title>The Global Catalogue of Microorganisms (GCM) 10K type strain sequencing project: providing services to taxonomists for standard genome sequencing and annotation.</title>
        <authorList>
            <consortium name="The Broad Institute Genomics Platform"/>
            <consortium name="The Broad Institute Genome Sequencing Center for Infectious Disease"/>
            <person name="Wu L."/>
            <person name="Ma J."/>
        </authorList>
    </citation>
    <scope>NUCLEOTIDE SEQUENCE [LARGE SCALE GENOMIC DNA]</scope>
    <source>
        <strain evidence="6">JCM 14370</strain>
    </source>
</reference>
<dbReference type="InterPro" id="IPR006059">
    <property type="entry name" value="SBP"/>
</dbReference>
<name>A0ABQ2D622_9DEIO</name>
<proteinExistence type="inferred from homology"/>
<comment type="caution">
    <text evidence="5">The sequence shown here is derived from an EMBL/GenBank/DDBJ whole genome shotgun (WGS) entry which is preliminary data.</text>
</comment>
<evidence type="ECO:0000256" key="3">
    <source>
        <dbReference type="ARBA" id="ARBA00022729"/>
    </source>
</evidence>
<accession>A0ABQ2D622</accession>
<dbReference type="EMBL" id="BMOD01000017">
    <property type="protein sequence ID" value="GGJ47371.1"/>
    <property type="molecule type" value="Genomic_DNA"/>
</dbReference>
<evidence type="ECO:0000256" key="1">
    <source>
        <dbReference type="ARBA" id="ARBA00008520"/>
    </source>
</evidence>
<feature type="signal peptide" evidence="4">
    <location>
        <begin position="1"/>
        <end position="21"/>
    </location>
</feature>